<comment type="caution">
    <text evidence="1">The sequence shown here is derived from an EMBL/GenBank/DDBJ whole genome shotgun (WGS) entry which is preliminary data.</text>
</comment>
<proteinExistence type="predicted"/>
<accession>G2G3X7</accession>
<dbReference type="AlphaFoldDB" id="G2G3X7"/>
<name>G2G3X7_9ACTN</name>
<dbReference type="Proteomes" id="UP000004217">
    <property type="component" value="Unassembled WGS sequence"/>
</dbReference>
<dbReference type="Gene3D" id="3.60.10.10">
    <property type="entry name" value="Endonuclease/exonuclease/phosphatase"/>
    <property type="match status" value="1"/>
</dbReference>
<reference evidence="1 2" key="1">
    <citation type="submission" date="2011-08" db="EMBL/GenBank/DDBJ databases">
        <authorList>
            <person name="Lin Y."/>
            <person name="Hao X."/>
            <person name="Johnstone L."/>
            <person name="Miller S.J."/>
            <person name="Wei G."/>
            <person name="Rensing C."/>
        </authorList>
    </citation>
    <scope>NUCLEOTIDE SEQUENCE [LARGE SCALE GENOMIC DNA]</scope>
    <source>
        <strain evidence="1 2">K42</strain>
    </source>
</reference>
<gene>
    <name evidence="1" type="ORF">SZN_00890</name>
</gene>
<protein>
    <recommendedName>
        <fullName evidence="3">Endonuclease/exonuclease/phosphatase domain-containing protein</fullName>
    </recommendedName>
</protein>
<evidence type="ECO:0000313" key="1">
    <source>
        <dbReference type="EMBL" id="EGX61873.1"/>
    </source>
</evidence>
<dbReference type="InterPro" id="IPR036691">
    <property type="entry name" value="Endo/exonu/phosph_ase_sf"/>
</dbReference>
<keyword evidence="2" id="KW-1185">Reference proteome</keyword>
<evidence type="ECO:0000313" key="2">
    <source>
        <dbReference type="Proteomes" id="UP000004217"/>
    </source>
</evidence>
<dbReference type="RefSeq" id="WP_007490635.1">
    <property type="nucleotide sequence ID" value="NZ_AGBF01000001.1"/>
</dbReference>
<dbReference type="SUPFAM" id="SSF56219">
    <property type="entry name" value="DNase I-like"/>
    <property type="match status" value="1"/>
</dbReference>
<dbReference type="OrthoDB" id="3464120at2"/>
<sequence length="333" mass="37132">MTTSHADELRLMLVNLEHDGGPEPSPGVLPERWRQAYEGILAPRRPDWLAVTELTYSQTGPRSSTEDIAAATRRWDAAQRSLGMRGFRAPMGQGRNPTGLLVRESTFTIHADYEHRFIWRTPPTNVVIGLPDVPETPIVTASFHGSFCSPQGREREYEELTALVDKVKAQHGRDPDRSRAGCWLFGDTNEYPVPTGEVVPEIDWASPDITDLVHRRHRARRQSDGTWKSCTFLDELMTDCGMHDPARFAARRNDKPEALNATAGHRAIGQGGGRRIDRGYMDAWTVQAVEDVNVIDMTGVSDHHALEVVLSRPALVEALRRTFEPLAAGELVA</sequence>
<dbReference type="PATRIC" id="fig|700597.3.peg.169"/>
<evidence type="ECO:0008006" key="3">
    <source>
        <dbReference type="Google" id="ProtNLM"/>
    </source>
</evidence>
<organism evidence="1 2">
    <name type="scientific">Streptomyces zinciresistens K42</name>
    <dbReference type="NCBI Taxonomy" id="700597"/>
    <lineage>
        <taxon>Bacteria</taxon>
        <taxon>Bacillati</taxon>
        <taxon>Actinomycetota</taxon>
        <taxon>Actinomycetes</taxon>
        <taxon>Kitasatosporales</taxon>
        <taxon>Streptomycetaceae</taxon>
        <taxon>Streptomyces</taxon>
    </lineage>
</organism>
<dbReference type="EMBL" id="AGBF01000001">
    <property type="protein sequence ID" value="EGX61873.1"/>
    <property type="molecule type" value="Genomic_DNA"/>
</dbReference>